<dbReference type="Gene3D" id="1.10.357.10">
    <property type="entry name" value="Tetracycline Repressor, domain 2"/>
    <property type="match status" value="1"/>
</dbReference>
<dbReference type="InterPro" id="IPR050109">
    <property type="entry name" value="HTH-type_TetR-like_transc_reg"/>
</dbReference>
<dbReference type="InterPro" id="IPR023772">
    <property type="entry name" value="DNA-bd_HTH_TetR-type_CS"/>
</dbReference>
<dbReference type="GO" id="GO:0003700">
    <property type="term" value="F:DNA-binding transcription factor activity"/>
    <property type="evidence" value="ECO:0007669"/>
    <property type="project" value="TreeGrafter"/>
</dbReference>
<dbReference type="RefSeq" id="WP_106144086.1">
    <property type="nucleotide sequence ID" value="NZ_PVYX01000001.1"/>
</dbReference>
<keyword evidence="5" id="KW-1185">Reference proteome</keyword>
<dbReference type="SUPFAM" id="SSF46689">
    <property type="entry name" value="Homeodomain-like"/>
    <property type="match status" value="1"/>
</dbReference>
<dbReference type="EMBL" id="PVYX01000001">
    <property type="protein sequence ID" value="PRX57175.1"/>
    <property type="molecule type" value="Genomic_DNA"/>
</dbReference>
<dbReference type="Proteomes" id="UP000237640">
    <property type="component" value="Unassembled WGS sequence"/>
</dbReference>
<sequence length="173" mass="19989">MTDKQEKILNAALELFAIHGYNAVSTSKIAKEANVSEGLIFRHFGNKKGLLDAILNQAYERATLLYSHIVSEEDPKKTIRETITLPFRLKESEYHFWKLQFKLKWELEISGADKVRPLLEKMAWAFEELNYKEPCKEAQTLHHIGESILGGILRDGIETQIPLKDFLLKKYDV</sequence>
<dbReference type="InterPro" id="IPR001647">
    <property type="entry name" value="HTH_TetR"/>
</dbReference>
<dbReference type="PANTHER" id="PTHR30055">
    <property type="entry name" value="HTH-TYPE TRANSCRIPTIONAL REGULATOR RUTR"/>
    <property type="match status" value="1"/>
</dbReference>
<dbReference type="PROSITE" id="PS01081">
    <property type="entry name" value="HTH_TETR_1"/>
    <property type="match status" value="1"/>
</dbReference>
<protein>
    <submittedName>
        <fullName evidence="4">Regulatory TetR family protein</fullName>
    </submittedName>
</protein>
<dbReference type="OrthoDB" id="9785164at2"/>
<dbReference type="GO" id="GO:0000976">
    <property type="term" value="F:transcription cis-regulatory region binding"/>
    <property type="evidence" value="ECO:0007669"/>
    <property type="project" value="TreeGrafter"/>
</dbReference>
<dbReference type="AlphaFoldDB" id="A0A2T0MHZ8"/>
<keyword evidence="1 2" id="KW-0238">DNA-binding</keyword>
<dbReference type="PRINTS" id="PR00455">
    <property type="entry name" value="HTHTETR"/>
</dbReference>
<evidence type="ECO:0000256" key="2">
    <source>
        <dbReference type="PROSITE-ProRule" id="PRU00335"/>
    </source>
</evidence>
<gene>
    <name evidence="4" type="ORF">CLV81_1177</name>
</gene>
<evidence type="ECO:0000259" key="3">
    <source>
        <dbReference type="PROSITE" id="PS50977"/>
    </source>
</evidence>
<dbReference type="PROSITE" id="PS50977">
    <property type="entry name" value="HTH_TETR_2"/>
    <property type="match status" value="1"/>
</dbReference>
<proteinExistence type="predicted"/>
<feature type="DNA-binding region" description="H-T-H motif" evidence="2">
    <location>
        <begin position="25"/>
        <end position="44"/>
    </location>
</feature>
<accession>A0A2T0MHZ8</accession>
<name>A0A2T0MHZ8_9FLAO</name>
<organism evidence="4 5">
    <name type="scientific">Flagellimonas meridianipacifica</name>
    <dbReference type="NCBI Taxonomy" id="1080225"/>
    <lineage>
        <taxon>Bacteria</taxon>
        <taxon>Pseudomonadati</taxon>
        <taxon>Bacteroidota</taxon>
        <taxon>Flavobacteriia</taxon>
        <taxon>Flavobacteriales</taxon>
        <taxon>Flavobacteriaceae</taxon>
        <taxon>Flagellimonas</taxon>
    </lineage>
</organism>
<dbReference type="Pfam" id="PF00440">
    <property type="entry name" value="TetR_N"/>
    <property type="match status" value="1"/>
</dbReference>
<comment type="caution">
    <text evidence="4">The sequence shown here is derived from an EMBL/GenBank/DDBJ whole genome shotgun (WGS) entry which is preliminary data.</text>
</comment>
<evidence type="ECO:0000256" key="1">
    <source>
        <dbReference type="ARBA" id="ARBA00023125"/>
    </source>
</evidence>
<reference evidence="4 5" key="1">
    <citation type="submission" date="2018-03" db="EMBL/GenBank/DDBJ databases">
        <title>Genomic Encyclopedia of Archaeal and Bacterial Type Strains, Phase II (KMG-II): from individual species to whole genera.</title>
        <authorList>
            <person name="Goeker M."/>
        </authorList>
    </citation>
    <scope>NUCLEOTIDE SEQUENCE [LARGE SCALE GENOMIC DNA]</scope>
    <source>
        <strain evidence="4 5">DSM 25027</strain>
    </source>
</reference>
<evidence type="ECO:0000313" key="5">
    <source>
        <dbReference type="Proteomes" id="UP000237640"/>
    </source>
</evidence>
<feature type="domain" description="HTH tetR-type" evidence="3">
    <location>
        <begin position="2"/>
        <end position="62"/>
    </location>
</feature>
<dbReference type="InterPro" id="IPR009057">
    <property type="entry name" value="Homeodomain-like_sf"/>
</dbReference>
<dbReference type="PANTHER" id="PTHR30055:SF226">
    <property type="entry name" value="HTH-TYPE TRANSCRIPTIONAL REGULATOR PKSA"/>
    <property type="match status" value="1"/>
</dbReference>
<evidence type="ECO:0000313" key="4">
    <source>
        <dbReference type="EMBL" id="PRX57175.1"/>
    </source>
</evidence>